<dbReference type="Proteomes" id="UP000218785">
    <property type="component" value="Chromosome"/>
</dbReference>
<dbReference type="KEGG" id="ttq:NIES37_32600"/>
<evidence type="ECO:0000313" key="1">
    <source>
        <dbReference type="EMBL" id="BAY99281.1"/>
    </source>
</evidence>
<dbReference type="EMBL" id="AP018248">
    <property type="protein sequence ID" value="BAY99281.1"/>
    <property type="molecule type" value="Genomic_DNA"/>
</dbReference>
<evidence type="ECO:0000313" key="2">
    <source>
        <dbReference type="Proteomes" id="UP000218785"/>
    </source>
</evidence>
<accession>A0A1Z4N0X9</accession>
<reference evidence="1 2" key="1">
    <citation type="submission" date="2017-06" db="EMBL/GenBank/DDBJ databases">
        <title>Genome sequencing of cyanobaciteial culture collection at National Institute for Environmental Studies (NIES).</title>
        <authorList>
            <person name="Hirose Y."/>
            <person name="Shimura Y."/>
            <person name="Fujisawa T."/>
            <person name="Nakamura Y."/>
            <person name="Kawachi M."/>
        </authorList>
    </citation>
    <scope>NUCLEOTIDE SEQUENCE [LARGE SCALE GENOMIC DNA]</scope>
    <source>
        <strain evidence="1 2">NIES-37</strain>
    </source>
</reference>
<protein>
    <submittedName>
        <fullName evidence="1">Uncharacterized protein</fullName>
    </submittedName>
</protein>
<gene>
    <name evidence="1" type="ORF">NIES37_32600</name>
</gene>
<sequence length="44" mass="5045">MYQIKSPQKGLFLYAVTVSDYPYLKSNHFLGKPSIIAEIYDCMA</sequence>
<dbReference type="AlphaFoldDB" id="A0A1Z4N0X9"/>
<name>A0A1Z4N0X9_9CYAN</name>
<proteinExistence type="predicted"/>
<organism evidence="1 2">
    <name type="scientific">Tolypothrix tenuis PCC 7101</name>
    <dbReference type="NCBI Taxonomy" id="231146"/>
    <lineage>
        <taxon>Bacteria</taxon>
        <taxon>Bacillati</taxon>
        <taxon>Cyanobacteriota</taxon>
        <taxon>Cyanophyceae</taxon>
        <taxon>Nostocales</taxon>
        <taxon>Tolypothrichaceae</taxon>
        <taxon>Tolypothrix</taxon>
    </lineage>
</organism>
<keyword evidence="2" id="KW-1185">Reference proteome</keyword>